<gene>
    <name evidence="1" type="ORF">F7Q99_34480</name>
</gene>
<dbReference type="Proteomes" id="UP000450000">
    <property type="component" value="Unassembled WGS sequence"/>
</dbReference>
<dbReference type="InterPro" id="IPR015946">
    <property type="entry name" value="KH_dom-like_a/b"/>
</dbReference>
<dbReference type="InterPro" id="IPR003718">
    <property type="entry name" value="OsmC/Ohr_fam"/>
</dbReference>
<dbReference type="PANTHER" id="PTHR39624:SF2">
    <property type="entry name" value="OSMC-LIKE PROTEIN"/>
    <property type="match status" value="1"/>
</dbReference>
<reference evidence="1 2" key="1">
    <citation type="submission" date="2019-09" db="EMBL/GenBank/DDBJ databases">
        <title>Genome Sequences of Streptomyces kaniharaensis ATCC 21070.</title>
        <authorList>
            <person name="Zhu W."/>
            <person name="De Crecy-Lagard V."/>
            <person name="Richards N.G."/>
        </authorList>
    </citation>
    <scope>NUCLEOTIDE SEQUENCE [LARGE SCALE GENOMIC DNA]</scope>
    <source>
        <strain evidence="1 2">SF-557</strain>
    </source>
</reference>
<name>A0A6N7KZM9_9ACTN</name>
<accession>A0A6N7KZM9</accession>
<sequence length="207" mass="21674">MHTACGRTIAVSRFAPEVLPDVGRVVLDTACEPYDTDEVWASLTPAEARQLAGMLLRQAAAVENPHSLRPGRIEVDPVAGDLYAIGLRSHALAVDQPAQAGGGDAAPTPVELCASALASCTAHYAGGYLDRHGLSRDGLHVTADYTMARDRPARIASVSIEVTAPSLPPERAPGLLAVIRHCTVKNTLDNPPDVTVSLNDTGEALVS</sequence>
<dbReference type="SUPFAM" id="SSF82784">
    <property type="entry name" value="OsmC-like"/>
    <property type="match status" value="1"/>
</dbReference>
<dbReference type="Gene3D" id="3.30.300.20">
    <property type="match status" value="1"/>
</dbReference>
<dbReference type="OrthoDB" id="9811389at2"/>
<protein>
    <submittedName>
        <fullName evidence="1">OsmC family protein</fullName>
    </submittedName>
</protein>
<proteinExistence type="predicted"/>
<dbReference type="EMBL" id="WBOF01000003">
    <property type="protein sequence ID" value="MQS17156.1"/>
    <property type="molecule type" value="Genomic_DNA"/>
</dbReference>
<dbReference type="PANTHER" id="PTHR39624">
    <property type="entry name" value="PROTEIN INVOLVED IN RIMO-MEDIATED BETA-METHYLTHIOLATION OF RIBOSOMAL PROTEIN S12 YCAO"/>
    <property type="match status" value="1"/>
</dbReference>
<dbReference type="InterPro" id="IPR036102">
    <property type="entry name" value="OsmC/Ohrsf"/>
</dbReference>
<keyword evidence="2" id="KW-1185">Reference proteome</keyword>
<organism evidence="1 2">
    <name type="scientific">Streptomyces kaniharaensis</name>
    <dbReference type="NCBI Taxonomy" id="212423"/>
    <lineage>
        <taxon>Bacteria</taxon>
        <taxon>Bacillati</taxon>
        <taxon>Actinomycetota</taxon>
        <taxon>Actinomycetes</taxon>
        <taxon>Kitasatosporales</taxon>
        <taxon>Streptomycetaceae</taxon>
        <taxon>Streptomyces</taxon>
    </lineage>
</organism>
<comment type="caution">
    <text evidence="1">The sequence shown here is derived from an EMBL/GenBank/DDBJ whole genome shotgun (WGS) entry which is preliminary data.</text>
</comment>
<evidence type="ECO:0000313" key="1">
    <source>
        <dbReference type="EMBL" id="MQS17156.1"/>
    </source>
</evidence>
<dbReference type="Pfam" id="PF02566">
    <property type="entry name" value="OsmC"/>
    <property type="match status" value="1"/>
</dbReference>
<evidence type="ECO:0000313" key="2">
    <source>
        <dbReference type="Proteomes" id="UP000450000"/>
    </source>
</evidence>
<dbReference type="AlphaFoldDB" id="A0A6N7KZM9"/>